<proteinExistence type="predicted"/>
<sequence length="63" mass="6688">ALKVLSREIQTPVASHVSSRVDQLLKGKGSHQTRSSVIGLSPYALLRFGSENSTRGAHGSKGE</sequence>
<protein>
    <submittedName>
        <fullName evidence="1">Uncharacterized protein</fullName>
    </submittedName>
</protein>
<name>F8PX56_SERL3</name>
<dbReference type="EMBL" id="GL945480">
    <property type="protein sequence ID" value="EGN99435.1"/>
    <property type="molecule type" value="Genomic_DNA"/>
</dbReference>
<feature type="non-terminal residue" evidence="1">
    <location>
        <position position="1"/>
    </location>
</feature>
<accession>F8PX56</accession>
<dbReference type="Proteomes" id="UP000008063">
    <property type="component" value="Unassembled WGS sequence"/>
</dbReference>
<organism evidence="2">
    <name type="scientific">Serpula lacrymans var. lacrymans (strain S7.3)</name>
    <name type="common">Dry rot fungus</name>
    <dbReference type="NCBI Taxonomy" id="936435"/>
    <lineage>
        <taxon>Eukaryota</taxon>
        <taxon>Fungi</taxon>
        <taxon>Dikarya</taxon>
        <taxon>Basidiomycota</taxon>
        <taxon>Agaricomycotina</taxon>
        <taxon>Agaricomycetes</taxon>
        <taxon>Agaricomycetidae</taxon>
        <taxon>Boletales</taxon>
        <taxon>Coniophorineae</taxon>
        <taxon>Serpulaceae</taxon>
        <taxon>Serpula</taxon>
    </lineage>
</organism>
<evidence type="ECO:0000313" key="2">
    <source>
        <dbReference type="Proteomes" id="UP000008063"/>
    </source>
</evidence>
<dbReference type="AlphaFoldDB" id="F8PX56"/>
<gene>
    <name evidence="1" type="ORF">SERLA73DRAFT_182407</name>
</gene>
<reference evidence="2" key="1">
    <citation type="journal article" date="2011" name="Science">
        <title>The plant cell wall-decomposing machinery underlies the functional diversity of forest fungi.</title>
        <authorList>
            <person name="Eastwood D.C."/>
            <person name="Floudas D."/>
            <person name="Binder M."/>
            <person name="Majcherczyk A."/>
            <person name="Schneider P."/>
            <person name="Aerts A."/>
            <person name="Asiegbu F.O."/>
            <person name="Baker S.E."/>
            <person name="Barry K."/>
            <person name="Bendiksby M."/>
            <person name="Blumentritt M."/>
            <person name="Coutinho P.M."/>
            <person name="Cullen D."/>
            <person name="de Vries R.P."/>
            <person name="Gathman A."/>
            <person name="Goodell B."/>
            <person name="Henrissat B."/>
            <person name="Ihrmark K."/>
            <person name="Kauserud H."/>
            <person name="Kohler A."/>
            <person name="LaButti K."/>
            <person name="Lapidus A."/>
            <person name="Lavin J.L."/>
            <person name="Lee Y.-H."/>
            <person name="Lindquist E."/>
            <person name="Lilly W."/>
            <person name="Lucas S."/>
            <person name="Morin E."/>
            <person name="Murat C."/>
            <person name="Oguiza J.A."/>
            <person name="Park J."/>
            <person name="Pisabarro A.G."/>
            <person name="Riley R."/>
            <person name="Rosling A."/>
            <person name="Salamov A."/>
            <person name="Schmidt O."/>
            <person name="Schmutz J."/>
            <person name="Skrede I."/>
            <person name="Stenlid J."/>
            <person name="Wiebenga A."/>
            <person name="Xie X."/>
            <person name="Kuees U."/>
            <person name="Hibbett D.S."/>
            <person name="Hoffmeister D."/>
            <person name="Hoegberg N."/>
            <person name="Martin F."/>
            <person name="Grigoriev I.V."/>
            <person name="Watkinson S.C."/>
        </authorList>
    </citation>
    <scope>NUCLEOTIDE SEQUENCE [LARGE SCALE GENOMIC DNA]</scope>
    <source>
        <strain evidence="2">strain S7.3</strain>
    </source>
</reference>
<dbReference type="InParanoid" id="F8PX56"/>
<keyword evidence="2" id="KW-1185">Reference proteome</keyword>
<evidence type="ECO:0000313" key="1">
    <source>
        <dbReference type="EMBL" id="EGN99435.1"/>
    </source>
</evidence>
<dbReference type="HOGENOM" id="CLU_2892234_0_0_1"/>